<comment type="catalytic activity">
    <reaction evidence="1">
        <text>ATP + protein L-histidine = ADP + protein N-phospho-L-histidine.</text>
        <dbReference type="EC" id="2.7.13.3"/>
    </reaction>
</comment>
<protein>
    <recommendedName>
        <fullName evidence="2">histidine kinase</fullName>
        <ecNumber evidence="2">2.7.13.3</ecNumber>
    </recommendedName>
</protein>
<dbReference type="FunFam" id="3.30.565.10:FF:000006">
    <property type="entry name" value="Sensor histidine kinase WalK"/>
    <property type="match status" value="1"/>
</dbReference>
<dbReference type="InterPro" id="IPR000014">
    <property type="entry name" value="PAS"/>
</dbReference>
<dbReference type="Gene3D" id="1.10.287.130">
    <property type="match status" value="1"/>
</dbReference>
<dbReference type="SMART" id="SM00387">
    <property type="entry name" value="HATPase_c"/>
    <property type="match status" value="1"/>
</dbReference>
<dbReference type="SUPFAM" id="SSF47384">
    <property type="entry name" value="Homodimeric domain of signal transducing histidine kinase"/>
    <property type="match status" value="1"/>
</dbReference>
<comment type="caution">
    <text evidence="10">The sequence shown here is derived from an EMBL/GenBank/DDBJ whole genome shotgun (WGS) entry which is preliminary data.</text>
</comment>
<dbReference type="PROSITE" id="PS50109">
    <property type="entry name" value="HIS_KIN"/>
    <property type="match status" value="1"/>
</dbReference>
<evidence type="ECO:0000256" key="3">
    <source>
        <dbReference type="ARBA" id="ARBA00022553"/>
    </source>
</evidence>
<dbReference type="SUPFAM" id="SSF55781">
    <property type="entry name" value="GAF domain-like"/>
    <property type="match status" value="1"/>
</dbReference>
<name>A0A934KSZ2_9FLAO</name>
<dbReference type="Pfam" id="PF00512">
    <property type="entry name" value="HisKA"/>
    <property type="match status" value="1"/>
</dbReference>
<dbReference type="SUPFAM" id="SSF55785">
    <property type="entry name" value="PYP-like sensor domain (PAS domain)"/>
    <property type="match status" value="6"/>
</dbReference>
<dbReference type="Gene3D" id="3.30.450.20">
    <property type="entry name" value="PAS domain"/>
    <property type="match status" value="6"/>
</dbReference>
<keyword evidence="4" id="KW-0808">Transferase</keyword>
<dbReference type="Pfam" id="PF08447">
    <property type="entry name" value="PAS_3"/>
    <property type="match status" value="1"/>
</dbReference>
<dbReference type="Gene3D" id="3.30.450.40">
    <property type="match status" value="1"/>
</dbReference>
<sequence>MKNTTHNKDLFQNIFEASVEGIIVVNEKGLILIANPACELLFGYGSGELLGQNIEILIPEKLKRQYKIHIKKHVTHPEKNTDMLGTKKDGSTFSVNIGLSPTAIDGKNATIAFFCDATQQKNDLKTIKETNAKLIESNRKFDALINNQKGIVFRSKNNRNYDIEYISEGCLEITGYPFESFKDYTIAYGQLILVEERDTVWERIQSAVKLKKPYSVEYHITHKNGTNKYVWERGEAVYNDQGGVVALEGFISDITPQKETELELRSSEAKIKALLEAVPDMMFIQDHKGVYLDWYANSPQKLFMIPEKFIGLNMKDLLPSYIYKKIKISHQNVITSGDLQTTEYSVQGKNGIEHYEARVVLMNDHKLLTIVRDTTEKQKLKDKIEEEELKSKAILNALPDLFSVQDEHQNILELHAPNPMWLPKPKEQMLGKNIMEIAPLIVSKQLIEAFRRVGSTKTMEIIEIERDTLSGLMIFEARLVPFGKNKTLCIARNITNKKAQEEELLIKDRALASAGNSIIIADAQKLGIPIIYCNEAFEKLTGFNKEEILGRNCNMLQSDDRDQKEIDIMKKAIANGEACHVVLRNYKKNGTLFWNDVTITPVYNKEVKLTHFIGIQSDVTSKAKAEDLKDRMQKILELIAQYKPLKTIAKTIIDTAEIHLKDCVGSILLLDQETKTLHKLAAPNLPKAYCEYIEGGAIGPKIGSCGTASFLKKEVIVSNIETSALWEDYREEALKNGLKSCWAFPIMSSSDQVLGTFCVYSAFVRQPLANEKKMLLDMTYLASIAIENYNHTIILQKNKKQLELYAQELEDKVQERTQEVVATVKELVASNLNLEDQVLITKQIESEAITSRNIASEIAKNFPNGFVVVVDKDLTVLFAEGEALAQLGLKQFITNGTIVNDITVFSEKRKSRIKENFRKTLSGQYLAFEVCYKSRYFATNTAPLFNENNQISCALHVYNDISHQKEIEFKIQNALKKEQELNELKSRFVAMASHEFRTPLSAILTSAILIGRQNEHGKEAKRQKYVSQIEKNVNNLVVILNDFLSLSKLEEGKVVSTPERIDLVSFSKQIIKGINPTLKKGQDIVLKSDRKLLFVSLDKKLLRHILNNLLSNASKYASDANQIDFKIFQTQEKVVIEISDQGIGIPEEEQGHLFNRFFRAKNAVNIEGTGLGLNIVKNYTELMNGTIRLKSKLNSGTTFWVEFPIGKKE</sequence>
<dbReference type="PANTHER" id="PTHR43304">
    <property type="entry name" value="PHYTOCHROME-LIKE PROTEIN CPH1"/>
    <property type="match status" value="1"/>
</dbReference>
<dbReference type="SMART" id="SM00091">
    <property type="entry name" value="PAS"/>
    <property type="match status" value="6"/>
</dbReference>
<feature type="domain" description="PAS" evidence="8">
    <location>
        <begin position="509"/>
        <end position="576"/>
    </location>
</feature>
<evidence type="ECO:0000313" key="10">
    <source>
        <dbReference type="EMBL" id="MBJ7880167.1"/>
    </source>
</evidence>
<feature type="domain" description="PAS" evidence="8">
    <location>
        <begin position="7"/>
        <end position="60"/>
    </location>
</feature>
<dbReference type="EMBL" id="JAEHJZ010000009">
    <property type="protein sequence ID" value="MBJ7880167.1"/>
    <property type="molecule type" value="Genomic_DNA"/>
</dbReference>
<evidence type="ECO:0000256" key="1">
    <source>
        <dbReference type="ARBA" id="ARBA00000085"/>
    </source>
</evidence>
<organism evidence="10 11">
    <name type="scientific">Gelidibacter salicanalis</name>
    <dbReference type="NCBI Taxonomy" id="291193"/>
    <lineage>
        <taxon>Bacteria</taxon>
        <taxon>Pseudomonadati</taxon>
        <taxon>Bacteroidota</taxon>
        <taxon>Flavobacteriia</taxon>
        <taxon>Flavobacteriales</taxon>
        <taxon>Flavobacteriaceae</taxon>
        <taxon>Gelidibacter</taxon>
    </lineage>
</organism>
<dbReference type="GO" id="GO:0000155">
    <property type="term" value="F:phosphorelay sensor kinase activity"/>
    <property type="evidence" value="ECO:0007669"/>
    <property type="project" value="InterPro"/>
</dbReference>
<dbReference type="InterPro" id="IPR036097">
    <property type="entry name" value="HisK_dim/P_sf"/>
</dbReference>
<dbReference type="EC" id="2.7.13.3" evidence="2"/>
<keyword evidence="3" id="KW-0597">Phosphoprotein</keyword>
<dbReference type="InterPro" id="IPR003018">
    <property type="entry name" value="GAF"/>
</dbReference>
<dbReference type="InterPro" id="IPR003661">
    <property type="entry name" value="HisK_dim/P_dom"/>
</dbReference>
<feature type="domain" description="Histidine kinase" evidence="7">
    <location>
        <begin position="991"/>
        <end position="1207"/>
    </location>
</feature>
<dbReference type="Gene3D" id="3.30.565.10">
    <property type="entry name" value="Histidine kinase-like ATPase, C-terminal domain"/>
    <property type="match status" value="1"/>
</dbReference>
<feature type="domain" description="PAC" evidence="9">
    <location>
        <begin position="577"/>
        <end position="631"/>
    </location>
</feature>
<proteinExistence type="predicted"/>
<evidence type="ECO:0000256" key="2">
    <source>
        <dbReference type="ARBA" id="ARBA00012438"/>
    </source>
</evidence>
<keyword evidence="5" id="KW-0418">Kinase</keyword>
<feature type="coiled-coil region" evidence="6">
    <location>
        <begin position="795"/>
        <end position="826"/>
    </location>
</feature>
<reference evidence="10 11" key="1">
    <citation type="submission" date="2020-09" db="EMBL/GenBank/DDBJ databases">
        <title>Draft genome of Gelidibacter salicanalis PAMC21136.</title>
        <authorList>
            <person name="Park H."/>
        </authorList>
    </citation>
    <scope>NUCLEOTIDE SEQUENCE [LARGE SCALE GENOMIC DNA]</scope>
    <source>
        <strain evidence="10 11">PAMC21136</strain>
    </source>
</reference>
<evidence type="ECO:0000256" key="6">
    <source>
        <dbReference type="SAM" id="Coils"/>
    </source>
</evidence>
<evidence type="ECO:0000256" key="5">
    <source>
        <dbReference type="ARBA" id="ARBA00022777"/>
    </source>
</evidence>
<dbReference type="InterPro" id="IPR052162">
    <property type="entry name" value="Sensor_kinase/Photoreceptor"/>
</dbReference>
<dbReference type="Pfam" id="PF02518">
    <property type="entry name" value="HATPase_c"/>
    <property type="match status" value="1"/>
</dbReference>
<dbReference type="InterPro" id="IPR029016">
    <property type="entry name" value="GAF-like_dom_sf"/>
</dbReference>
<evidence type="ECO:0000259" key="9">
    <source>
        <dbReference type="PROSITE" id="PS50113"/>
    </source>
</evidence>
<dbReference type="Proteomes" id="UP000662373">
    <property type="component" value="Unassembled WGS sequence"/>
</dbReference>
<dbReference type="NCBIfam" id="TIGR00229">
    <property type="entry name" value="sensory_box"/>
    <property type="match status" value="3"/>
</dbReference>
<dbReference type="SUPFAM" id="SSF55874">
    <property type="entry name" value="ATPase domain of HSP90 chaperone/DNA topoisomerase II/histidine kinase"/>
    <property type="match status" value="1"/>
</dbReference>
<dbReference type="PANTHER" id="PTHR43304:SF1">
    <property type="entry name" value="PAC DOMAIN-CONTAINING PROTEIN"/>
    <property type="match status" value="1"/>
</dbReference>
<dbReference type="InterPro" id="IPR000700">
    <property type="entry name" value="PAS-assoc_C"/>
</dbReference>
<dbReference type="CDD" id="cd00082">
    <property type="entry name" value="HisKA"/>
    <property type="match status" value="1"/>
</dbReference>
<accession>A0A934KSZ2</accession>
<dbReference type="InterPro" id="IPR036890">
    <property type="entry name" value="HATPase_C_sf"/>
</dbReference>
<dbReference type="SMART" id="SM00065">
    <property type="entry name" value="GAF"/>
    <property type="match status" value="1"/>
</dbReference>
<keyword evidence="11" id="KW-1185">Reference proteome</keyword>
<dbReference type="SMART" id="SM00086">
    <property type="entry name" value="PAC"/>
    <property type="match status" value="3"/>
</dbReference>
<dbReference type="PROSITE" id="PS50112">
    <property type="entry name" value="PAS"/>
    <property type="match status" value="2"/>
</dbReference>
<dbReference type="InterPro" id="IPR001610">
    <property type="entry name" value="PAC"/>
</dbReference>
<dbReference type="InterPro" id="IPR003594">
    <property type="entry name" value="HATPase_dom"/>
</dbReference>
<dbReference type="SMART" id="SM00388">
    <property type="entry name" value="HisKA"/>
    <property type="match status" value="1"/>
</dbReference>
<dbReference type="InterPro" id="IPR004358">
    <property type="entry name" value="Sig_transdc_His_kin-like_C"/>
</dbReference>
<dbReference type="Pfam" id="PF13185">
    <property type="entry name" value="GAF_2"/>
    <property type="match status" value="1"/>
</dbReference>
<dbReference type="CDD" id="cd00075">
    <property type="entry name" value="HATPase"/>
    <property type="match status" value="1"/>
</dbReference>
<dbReference type="PROSITE" id="PS50113">
    <property type="entry name" value="PAC"/>
    <property type="match status" value="2"/>
</dbReference>
<evidence type="ECO:0000259" key="7">
    <source>
        <dbReference type="PROSITE" id="PS50109"/>
    </source>
</evidence>
<gene>
    <name evidence="10" type="ORF">JEM65_05810</name>
</gene>
<evidence type="ECO:0000313" key="11">
    <source>
        <dbReference type="Proteomes" id="UP000662373"/>
    </source>
</evidence>
<dbReference type="InterPro" id="IPR035965">
    <property type="entry name" value="PAS-like_dom_sf"/>
</dbReference>
<dbReference type="PRINTS" id="PR00344">
    <property type="entry name" value="BCTRLSENSOR"/>
</dbReference>
<keyword evidence="6" id="KW-0175">Coiled coil</keyword>
<feature type="domain" description="PAC" evidence="9">
    <location>
        <begin position="214"/>
        <end position="266"/>
    </location>
</feature>
<dbReference type="AlphaFoldDB" id="A0A934KSZ2"/>
<evidence type="ECO:0000259" key="8">
    <source>
        <dbReference type="PROSITE" id="PS50112"/>
    </source>
</evidence>
<dbReference type="RefSeq" id="WP_199597998.1">
    <property type="nucleotide sequence ID" value="NZ_JAEHJZ010000009.1"/>
</dbReference>
<dbReference type="Pfam" id="PF13426">
    <property type="entry name" value="PAS_9"/>
    <property type="match status" value="2"/>
</dbReference>
<feature type="coiled-coil region" evidence="6">
    <location>
        <begin position="370"/>
        <end position="397"/>
    </location>
</feature>
<dbReference type="CDD" id="cd00130">
    <property type="entry name" value="PAS"/>
    <property type="match status" value="4"/>
</dbReference>
<dbReference type="InterPro" id="IPR013655">
    <property type="entry name" value="PAS_fold_3"/>
</dbReference>
<dbReference type="InterPro" id="IPR005467">
    <property type="entry name" value="His_kinase_dom"/>
</dbReference>
<evidence type="ECO:0000256" key="4">
    <source>
        <dbReference type="ARBA" id="ARBA00022679"/>
    </source>
</evidence>